<sequence length="297" mass="34327">MNCKKYLLLSRPLLLSCSCLSFAIALLQYPFLYAFIIFPLLLYKGYTKLLSEIEQNHARKLTQPKTTPISKTSNDIPLPSAEIMDQLKEAISNRSLSDSSKNKLNQAYTVLDSLLHSIQRLLDSEENQDCIDEKVIDLLQEHNQIIQHIINDDQKTAKNKLINNDADNVSMEDKKFIDKTIDLINEAMISGDVSVNRLAKKLDMNRTQLYRNIKRITGETATQFIKNVKLTKALTYLKDKSLNVSEVAYMTGFESPWYFSKCFKDKYGRSPSVYQTEQNKNIKEYDRVASRKRYKKL</sequence>
<keyword evidence="4" id="KW-1133">Transmembrane helix</keyword>
<evidence type="ECO:0000256" key="2">
    <source>
        <dbReference type="ARBA" id="ARBA00023125"/>
    </source>
</evidence>
<dbReference type="InterPro" id="IPR018062">
    <property type="entry name" value="HTH_AraC-typ_CS"/>
</dbReference>
<keyword evidence="4" id="KW-0812">Transmembrane</keyword>
<evidence type="ECO:0000259" key="5">
    <source>
        <dbReference type="PROSITE" id="PS01124"/>
    </source>
</evidence>
<comment type="caution">
    <text evidence="6">The sequence shown here is derived from an EMBL/GenBank/DDBJ whole genome shotgun (WGS) entry which is preliminary data.</text>
</comment>
<dbReference type="Gene3D" id="1.10.10.60">
    <property type="entry name" value="Homeodomain-like"/>
    <property type="match status" value="1"/>
</dbReference>
<dbReference type="EMBL" id="JAESIY010000007">
    <property type="protein sequence ID" value="MBL3657203.1"/>
    <property type="molecule type" value="Genomic_DNA"/>
</dbReference>
<dbReference type="PROSITE" id="PS00041">
    <property type="entry name" value="HTH_ARAC_FAMILY_1"/>
    <property type="match status" value="1"/>
</dbReference>
<dbReference type="InterPro" id="IPR018060">
    <property type="entry name" value="HTH_AraC"/>
</dbReference>
<dbReference type="InterPro" id="IPR009057">
    <property type="entry name" value="Homeodomain-like_sf"/>
</dbReference>
<dbReference type="GO" id="GO:0003700">
    <property type="term" value="F:DNA-binding transcription factor activity"/>
    <property type="evidence" value="ECO:0007669"/>
    <property type="project" value="InterPro"/>
</dbReference>
<evidence type="ECO:0000313" key="7">
    <source>
        <dbReference type="Proteomes" id="UP000659388"/>
    </source>
</evidence>
<dbReference type="PROSITE" id="PS01124">
    <property type="entry name" value="HTH_ARAC_FAMILY_2"/>
    <property type="match status" value="1"/>
</dbReference>
<keyword evidence="2" id="KW-0238">DNA-binding</keyword>
<evidence type="ECO:0000256" key="4">
    <source>
        <dbReference type="SAM" id="Phobius"/>
    </source>
</evidence>
<keyword evidence="3" id="KW-0804">Transcription</keyword>
<name>A0A937JZA0_9BACT</name>
<dbReference type="Pfam" id="PF12833">
    <property type="entry name" value="HTH_18"/>
    <property type="match status" value="1"/>
</dbReference>
<feature type="transmembrane region" description="Helical" evidence="4">
    <location>
        <begin position="20"/>
        <end position="43"/>
    </location>
</feature>
<evidence type="ECO:0000313" key="6">
    <source>
        <dbReference type="EMBL" id="MBL3657203.1"/>
    </source>
</evidence>
<reference evidence="6" key="1">
    <citation type="submission" date="2021-01" db="EMBL/GenBank/DDBJ databases">
        <title>Fulvivirga kasyanovii gen. nov., sp nov., a novel member of the phylum Bacteroidetes isolated from seawater in a mussel farm.</title>
        <authorList>
            <person name="Zhao L.-H."/>
            <person name="Wang Z.-J."/>
        </authorList>
    </citation>
    <scope>NUCLEOTIDE SEQUENCE</scope>
    <source>
        <strain evidence="6">2943</strain>
    </source>
</reference>
<dbReference type="SMART" id="SM00342">
    <property type="entry name" value="HTH_ARAC"/>
    <property type="match status" value="1"/>
</dbReference>
<gene>
    <name evidence="6" type="ORF">JL102_13735</name>
</gene>
<evidence type="ECO:0000256" key="1">
    <source>
        <dbReference type="ARBA" id="ARBA00023015"/>
    </source>
</evidence>
<keyword evidence="4" id="KW-0472">Membrane</keyword>
<dbReference type="PRINTS" id="PR00032">
    <property type="entry name" value="HTHARAC"/>
</dbReference>
<dbReference type="PANTHER" id="PTHR43280:SF2">
    <property type="entry name" value="HTH-TYPE TRANSCRIPTIONAL REGULATOR EXSA"/>
    <property type="match status" value="1"/>
</dbReference>
<dbReference type="InterPro" id="IPR020449">
    <property type="entry name" value="Tscrpt_reg_AraC-type_HTH"/>
</dbReference>
<keyword evidence="7" id="KW-1185">Reference proteome</keyword>
<feature type="domain" description="HTH araC/xylS-type" evidence="5">
    <location>
        <begin position="178"/>
        <end position="277"/>
    </location>
</feature>
<dbReference type="PANTHER" id="PTHR43280">
    <property type="entry name" value="ARAC-FAMILY TRANSCRIPTIONAL REGULATOR"/>
    <property type="match status" value="1"/>
</dbReference>
<organism evidence="6 7">
    <name type="scientific">Fulvivirga sediminis</name>
    <dbReference type="NCBI Taxonomy" id="2803949"/>
    <lineage>
        <taxon>Bacteria</taxon>
        <taxon>Pseudomonadati</taxon>
        <taxon>Bacteroidota</taxon>
        <taxon>Cytophagia</taxon>
        <taxon>Cytophagales</taxon>
        <taxon>Fulvivirgaceae</taxon>
        <taxon>Fulvivirga</taxon>
    </lineage>
</organism>
<dbReference type="RefSeq" id="WP_202244993.1">
    <property type="nucleotide sequence ID" value="NZ_JAESIY010000007.1"/>
</dbReference>
<keyword evidence="1" id="KW-0805">Transcription regulation</keyword>
<dbReference type="Proteomes" id="UP000659388">
    <property type="component" value="Unassembled WGS sequence"/>
</dbReference>
<proteinExistence type="predicted"/>
<evidence type="ECO:0000256" key="3">
    <source>
        <dbReference type="ARBA" id="ARBA00023163"/>
    </source>
</evidence>
<dbReference type="AlphaFoldDB" id="A0A937JZA0"/>
<dbReference type="SUPFAM" id="SSF46689">
    <property type="entry name" value="Homeodomain-like"/>
    <property type="match status" value="1"/>
</dbReference>
<accession>A0A937JZA0</accession>
<protein>
    <submittedName>
        <fullName evidence="6">Helix-turn-helix transcriptional regulator</fullName>
    </submittedName>
</protein>
<dbReference type="GO" id="GO:0043565">
    <property type="term" value="F:sequence-specific DNA binding"/>
    <property type="evidence" value="ECO:0007669"/>
    <property type="project" value="InterPro"/>
</dbReference>